<dbReference type="SUPFAM" id="SSF52172">
    <property type="entry name" value="CheY-like"/>
    <property type="match status" value="1"/>
</dbReference>
<evidence type="ECO:0000256" key="1">
    <source>
        <dbReference type="ARBA" id="ARBA00022553"/>
    </source>
</evidence>
<sequence length="151" mass="16535">MRKTGSFALSTGSSTQERERAMPDDGNGRRVRILLVEDELLIGMDLAMILEEWGHTVEGPHRTPEQAVEAARSFGPDLAILDVNLGRGTTSAPVARHLDEVGVPYVFLTGYSSGSRAEPRFECENGILRKPVDTAELRAKLSEMVARLDQA</sequence>
<gene>
    <name evidence="5" type="ORF">E2L08_07720</name>
</gene>
<dbReference type="InterPro" id="IPR050595">
    <property type="entry name" value="Bact_response_regulator"/>
</dbReference>
<evidence type="ECO:0000256" key="3">
    <source>
        <dbReference type="SAM" id="MobiDB-lite"/>
    </source>
</evidence>
<dbReference type="PROSITE" id="PS50110">
    <property type="entry name" value="RESPONSE_REGULATORY"/>
    <property type="match status" value="1"/>
</dbReference>
<feature type="compositionally biased region" description="Basic and acidic residues" evidence="3">
    <location>
        <begin position="16"/>
        <end position="25"/>
    </location>
</feature>
<dbReference type="InterPro" id="IPR011006">
    <property type="entry name" value="CheY-like_superfamily"/>
</dbReference>
<keyword evidence="1 2" id="KW-0597">Phosphoprotein</keyword>
<dbReference type="InterPro" id="IPR001789">
    <property type="entry name" value="Sig_transdc_resp-reg_receiver"/>
</dbReference>
<evidence type="ECO:0000256" key="2">
    <source>
        <dbReference type="PROSITE-ProRule" id="PRU00169"/>
    </source>
</evidence>
<organism evidence="5 6">
    <name type="scientific">Palleronia sediminis</name>
    <dbReference type="NCBI Taxonomy" id="2547833"/>
    <lineage>
        <taxon>Bacteria</taxon>
        <taxon>Pseudomonadati</taxon>
        <taxon>Pseudomonadota</taxon>
        <taxon>Alphaproteobacteria</taxon>
        <taxon>Rhodobacterales</taxon>
        <taxon>Roseobacteraceae</taxon>
        <taxon>Palleronia</taxon>
    </lineage>
</organism>
<comment type="caution">
    <text evidence="5">The sequence shown here is derived from an EMBL/GenBank/DDBJ whole genome shotgun (WGS) entry which is preliminary data.</text>
</comment>
<feature type="modified residue" description="4-aspartylphosphate" evidence="2">
    <location>
        <position position="82"/>
    </location>
</feature>
<feature type="domain" description="Response regulatory" evidence="4">
    <location>
        <begin position="32"/>
        <end position="145"/>
    </location>
</feature>
<evidence type="ECO:0000313" key="6">
    <source>
        <dbReference type="Proteomes" id="UP000295701"/>
    </source>
</evidence>
<dbReference type="Proteomes" id="UP000295701">
    <property type="component" value="Unassembled WGS sequence"/>
</dbReference>
<dbReference type="SMART" id="SM00448">
    <property type="entry name" value="REC"/>
    <property type="match status" value="1"/>
</dbReference>
<accession>A0A4R6AET6</accession>
<dbReference type="GO" id="GO:0000160">
    <property type="term" value="P:phosphorelay signal transduction system"/>
    <property type="evidence" value="ECO:0007669"/>
    <property type="project" value="InterPro"/>
</dbReference>
<dbReference type="EMBL" id="SNAA01000007">
    <property type="protein sequence ID" value="TDL79773.1"/>
    <property type="molecule type" value="Genomic_DNA"/>
</dbReference>
<dbReference type="OrthoDB" id="582170at2"/>
<protein>
    <submittedName>
        <fullName evidence="5">Response regulator</fullName>
    </submittedName>
</protein>
<dbReference type="PANTHER" id="PTHR44591">
    <property type="entry name" value="STRESS RESPONSE REGULATOR PROTEIN 1"/>
    <property type="match status" value="1"/>
</dbReference>
<dbReference type="AlphaFoldDB" id="A0A4R6AET6"/>
<dbReference type="PANTHER" id="PTHR44591:SF24">
    <property type="entry name" value="PROTEIN-GLUTAMATE METHYLESTERASE_PROTEIN-GLUTAMINE GLUTAMINASE 1"/>
    <property type="match status" value="1"/>
</dbReference>
<dbReference type="Pfam" id="PF00072">
    <property type="entry name" value="Response_reg"/>
    <property type="match status" value="1"/>
</dbReference>
<evidence type="ECO:0000259" key="4">
    <source>
        <dbReference type="PROSITE" id="PS50110"/>
    </source>
</evidence>
<evidence type="ECO:0000313" key="5">
    <source>
        <dbReference type="EMBL" id="TDL79773.1"/>
    </source>
</evidence>
<feature type="region of interest" description="Disordered" evidence="3">
    <location>
        <begin position="1"/>
        <end position="25"/>
    </location>
</feature>
<dbReference type="Gene3D" id="3.40.50.2300">
    <property type="match status" value="1"/>
</dbReference>
<reference evidence="5 6" key="1">
    <citation type="submission" date="2019-03" db="EMBL/GenBank/DDBJ databases">
        <title>Primorskyibacter sp. SS33 isolated from sediments.</title>
        <authorList>
            <person name="Xunke S."/>
        </authorList>
    </citation>
    <scope>NUCLEOTIDE SEQUENCE [LARGE SCALE GENOMIC DNA]</scope>
    <source>
        <strain evidence="5 6">SS33</strain>
    </source>
</reference>
<proteinExistence type="predicted"/>
<name>A0A4R6AET6_9RHOB</name>
<keyword evidence="6" id="KW-1185">Reference proteome</keyword>